<gene>
    <name evidence="2" type="ORF">FYC77_04270</name>
</gene>
<dbReference type="Pfam" id="PF20068">
    <property type="entry name" value="Amphi-Trp"/>
    <property type="match status" value="1"/>
</dbReference>
<sequence>MAQRTTADETLTREEVATYFEHLATAFGGDEGTVRIRVGNKTVDLEPPDGVDLSVDVIERSTMFRGKRESVSIELSWKP</sequence>
<dbReference type="NCBIfam" id="TIGR04354">
    <property type="entry name" value="amphi-Trp"/>
    <property type="match status" value="1"/>
</dbReference>
<keyword evidence="3" id="KW-1185">Reference proteome</keyword>
<dbReference type="Proteomes" id="UP000324104">
    <property type="component" value="Unassembled WGS sequence"/>
</dbReference>
<dbReference type="InterPro" id="IPR027598">
    <property type="entry name" value="Amphi-Trp_dom"/>
</dbReference>
<dbReference type="AlphaFoldDB" id="A0A5D5ATU0"/>
<proteinExistence type="predicted"/>
<dbReference type="EMBL" id="VTAW01000003">
    <property type="protein sequence ID" value="TYT63292.1"/>
    <property type="molecule type" value="Genomic_DNA"/>
</dbReference>
<comment type="caution">
    <text evidence="2">The sequence shown here is derived from an EMBL/GenBank/DDBJ whole genome shotgun (WGS) entry which is preliminary data.</text>
</comment>
<organism evidence="2 3">
    <name type="scientific">Natrialba swarupiae</name>
    <dbReference type="NCBI Taxonomy" id="2448032"/>
    <lineage>
        <taxon>Archaea</taxon>
        <taxon>Methanobacteriati</taxon>
        <taxon>Methanobacteriota</taxon>
        <taxon>Stenosarchaea group</taxon>
        <taxon>Halobacteria</taxon>
        <taxon>Halobacteriales</taxon>
        <taxon>Natrialbaceae</taxon>
        <taxon>Natrialba</taxon>
    </lineage>
</organism>
<reference evidence="2 3" key="1">
    <citation type="submission" date="2019-08" db="EMBL/GenBank/DDBJ databases">
        <title>Archaea genome.</title>
        <authorList>
            <person name="Kajale S."/>
            <person name="Shouche Y."/>
            <person name="Deshpande N."/>
            <person name="Sharma A."/>
        </authorList>
    </citation>
    <scope>NUCLEOTIDE SEQUENCE [LARGE SCALE GENOMIC DNA]</scope>
    <source>
        <strain evidence="2 3">ESP3B_9</strain>
    </source>
</reference>
<dbReference type="RefSeq" id="WP_149080268.1">
    <property type="nucleotide sequence ID" value="NZ_VTAW01000003.1"/>
</dbReference>
<evidence type="ECO:0000313" key="3">
    <source>
        <dbReference type="Proteomes" id="UP000324104"/>
    </source>
</evidence>
<evidence type="ECO:0000313" key="2">
    <source>
        <dbReference type="EMBL" id="TYT63292.1"/>
    </source>
</evidence>
<feature type="domain" description="Amphi-Trp" evidence="1">
    <location>
        <begin position="8"/>
        <end position="78"/>
    </location>
</feature>
<name>A0A5D5ATU0_9EURY</name>
<accession>A0A5D5ATU0</accession>
<protein>
    <submittedName>
        <fullName evidence="2">Amphi-Trp domain-containing protein</fullName>
    </submittedName>
</protein>
<evidence type="ECO:0000259" key="1">
    <source>
        <dbReference type="Pfam" id="PF20068"/>
    </source>
</evidence>